<gene>
    <name evidence="2" type="primary">laqC</name>
</gene>
<protein>
    <submittedName>
        <fullName evidence="2">Immunity protein</fullName>
    </submittedName>
</protein>
<dbReference type="AlphaFoldDB" id="A0A0M4VDN5"/>
<accession>A0A0M4VDN5</accession>
<name>A0A0M4VDN5_9LACT</name>
<dbReference type="EMBL" id="LC028424">
    <property type="protein sequence ID" value="BAS54010.1"/>
    <property type="molecule type" value="Genomic_DNA"/>
</dbReference>
<feature type="transmembrane region" description="Helical" evidence="1">
    <location>
        <begin position="90"/>
        <end position="109"/>
    </location>
</feature>
<keyword evidence="1" id="KW-1133">Transmembrane helix</keyword>
<proteinExistence type="predicted"/>
<feature type="transmembrane region" description="Helical" evidence="1">
    <location>
        <begin position="32"/>
        <end position="50"/>
    </location>
</feature>
<reference evidence="2" key="1">
    <citation type="journal article" date="2015" name="Microbiology">
        <title>Molecular characterization of the genes involved in the secretion and immunity of lactococcin Q, a two-peptide bacteriocin produced by Lactococcus lactis QU 4.</title>
        <authorList>
            <person name="Ishibashi N."/>
            <person name="Zendo T."/>
            <person name="Koga S."/>
            <person name="Shigeri Y."/>
            <person name="Sonomoto K."/>
        </authorList>
    </citation>
    <scope>NUCLEOTIDE SEQUENCE</scope>
    <source>
        <strain evidence="2">QU 4</strain>
    </source>
</reference>
<sequence>MFNNIVVFINFLSFVFILVGVDIKYNDNRIKIVHVTFFISFILVMLTSLISHNSIAYGLSQILEILCIICILLLFYILKKTNSLSNRANVVFIIFVVTQVIIIINQLFIR</sequence>
<evidence type="ECO:0000313" key="2">
    <source>
        <dbReference type="EMBL" id="BAS54010.1"/>
    </source>
</evidence>
<keyword evidence="1" id="KW-0812">Transmembrane</keyword>
<keyword evidence="1" id="KW-0472">Membrane</keyword>
<evidence type="ECO:0000256" key="1">
    <source>
        <dbReference type="SAM" id="Phobius"/>
    </source>
</evidence>
<feature type="transmembrane region" description="Helical" evidence="1">
    <location>
        <begin position="56"/>
        <end position="78"/>
    </location>
</feature>
<organism evidence="2">
    <name type="scientific">Lactococcus lactis</name>
    <dbReference type="NCBI Taxonomy" id="1358"/>
    <lineage>
        <taxon>Bacteria</taxon>
        <taxon>Bacillati</taxon>
        <taxon>Bacillota</taxon>
        <taxon>Bacilli</taxon>
        <taxon>Lactobacillales</taxon>
        <taxon>Streptococcaceae</taxon>
        <taxon>Lactococcus</taxon>
    </lineage>
</organism>
<feature type="transmembrane region" description="Helical" evidence="1">
    <location>
        <begin position="6"/>
        <end position="25"/>
    </location>
</feature>